<sequence length="64" mass="7322">DRSPIHTSRVVREPLEARCIMELDWPPKGADMNPIENVWGIMKKEMANQTFHSASADCLWEAVL</sequence>
<evidence type="ECO:0000313" key="2">
    <source>
        <dbReference type="Proteomes" id="UP000805193"/>
    </source>
</evidence>
<keyword evidence="2" id="KW-1185">Reference proteome</keyword>
<accession>A0AC60QU49</accession>
<comment type="caution">
    <text evidence="1">The sequence shown here is derived from an EMBL/GenBank/DDBJ whole genome shotgun (WGS) entry which is preliminary data.</text>
</comment>
<feature type="non-terminal residue" evidence="1">
    <location>
        <position position="64"/>
    </location>
</feature>
<dbReference type="EMBL" id="JABSTQ010003782">
    <property type="protein sequence ID" value="KAG0443142.1"/>
    <property type="molecule type" value="Genomic_DNA"/>
</dbReference>
<evidence type="ECO:0000313" key="1">
    <source>
        <dbReference type="EMBL" id="KAG0443142.1"/>
    </source>
</evidence>
<proteinExistence type="predicted"/>
<name>A0AC60QU49_IXOPE</name>
<reference evidence="1 2" key="1">
    <citation type="journal article" date="2020" name="Cell">
        <title>Large-Scale Comparative Analyses of Tick Genomes Elucidate Their Genetic Diversity and Vector Capacities.</title>
        <authorList>
            <consortium name="Tick Genome and Microbiome Consortium (TIGMIC)"/>
            <person name="Jia N."/>
            <person name="Wang J."/>
            <person name="Shi W."/>
            <person name="Du L."/>
            <person name="Sun Y."/>
            <person name="Zhan W."/>
            <person name="Jiang J.F."/>
            <person name="Wang Q."/>
            <person name="Zhang B."/>
            <person name="Ji P."/>
            <person name="Bell-Sakyi L."/>
            <person name="Cui X.M."/>
            <person name="Yuan T.T."/>
            <person name="Jiang B.G."/>
            <person name="Yang W.F."/>
            <person name="Lam T.T."/>
            <person name="Chang Q.C."/>
            <person name="Ding S.J."/>
            <person name="Wang X.J."/>
            <person name="Zhu J.G."/>
            <person name="Ruan X.D."/>
            <person name="Zhao L."/>
            <person name="Wei J.T."/>
            <person name="Ye R.Z."/>
            <person name="Que T.C."/>
            <person name="Du C.H."/>
            <person name="Zhou Y.H."/>
            <person name="Cheng J.X."/>
            <person name="Dai P.F."/>
            <person name="Guo W.B."/>
            <person name="Han X.H."/>
            <person name="Huang E.J."/>
            <person name="Li L.F."/>
            <person name="Wei W."/>
            <person name="Gao Y.C."/>
            <person name="Liu J.Z."/>
            <person name="Shao H.Z."/>
            <person name="Wang X."/>
            <person name="Wang C.C."/>
            <person name="Yang T.C."/>
            <person name="Huo Q.B."/>
            <person name="Li W."/>
            <person name="Chen H.Y."/>
            <person name="Chen S.E."/>
            <person name="Zhou L.G."/>
            <person name="Ni X.B."/>
            <person name="Tian J.H."/>
            <person name="Sheng Y."/>
            <person name="Liu T."/>
            <person name="Pan Y.S."/>
            <person name="Xia L.Y."/>
            <person name="Li J."/>
            <person name="Zhao F."/>
            <person name="Cao W.C."/>
        </authorList>
    </citation>
    <scope>NUCLEOTIDE SEQUENCE [LARGE SCALE GENOMIC DNA]</scope>
    <source>
        <strain evidence="1">Iper-2018</strain>
    </source>
</reference>
<gene>
    <name evidence="1" type="ORF">HPB47_015245</name>
</gene>
<protein>
    <submittedName>
        <fullName evidence="1">Uncharacterized protein</fullName>
    </submittedName>
</protein>
<dbReference type="Proteomes" id="UP000805193">
    <property type="component" value="Unassembled WGS sequence"/>
</dbReference>
<feature type="non-terminal residue" evidence="1">
    <location>
        <position position="1"/>
    </location>
</feature>
<organism evidence="1 2">
    <name type="scientific">Ixodes persulcatus</name>
    <name type="common">Taiga tick</name>
    <dbReference type="NCBI Taxonomy" id="34615"/>
    <lineage>
        <taxon>Eukaryota</taxon>
        <taxon>Metazoa</taxon>
        <taxon>Ecdysozoa</taxon>
        <taxon>Arthropoda</taxon>
        <taxon>Chelicerata</taxon>
        <taxon>Arachnida</taxon>
        <taxon>Acari</taxon>
        <taxon>Parasitiformes</taxon>
        <taxon>Ixodida</taxon>
        <taxon>Ixodoidea</taxon>
        <taxon>Ixodidae</taxon>
        <taxon>Ixodinae</taxon>
        <taxon>Ixodes</taxon>
    </lineage>
</organism>